<evidence type="ECO:0000313" key="7">
    <source>
        <dbReference type="Proteomes" id="UP000289856"/>
    </source>
</evidence>
<dbReference type="KEGG" id="cohn:KCTCHS21_50010"/>
<dbReference type="InterPro" id="IPR001119">
    <property type="entry name" value="SLH_dom"/>
</dbReference>
<name>A0A3T1DBX3_9BACL</name>
<dbReference type="RefSeq" id="WP_130614418.1">
    <property type="nucleotide sequence ID" value="NZ_AP019400.1"/>
</dbReference>
<dbReference type="GO" id="GO:0030313">
    <property type="term" value="C:cell envelope"/>
    <property type="evidence" value="ECO:0007669"/>
    <property type="project" value="UniProtKB-SubCell"/>
</dbReference>
<dbReference type="Pfam" id="PF00395">
    <property type="entry name" value="SLH"/>
    <property type="match status" value="3"/>
</dbReference>
<evidence type="ECO:0000256" key="4">
    <source>
        <dbReference type="SAM" id="Phobius"/>
    </source>
</evidence>
<protein>
    <recommendedName>
        <fullName evidence="5">SLH domain-containing protein</fullName>
    </recommendedName>
</protein>
<sequence>MTKHNLTLFSFTIFTGNVTIIRGNFKNKYNISYLLGGNEKVSNLRLTIQRNIAALLVFILFVGLLPAQVFANEPNSLTDIKGHWAEGSINKVVQEGLFKGSAEGVFEPKGSMTRAMFITVLNRLAEKLDGPDVKVKNQTFTDVPANAWYANAISWAVSAGLTDGYGNGTFGPNDLLNREQITVLMMRFLTSYMKYDLSEYQSSSLFADSVQISSWAKEAVYQAVALGIIQGETGNLFNPKGTASRAVVAVITERFLEKSAGLKVNKPSETPAPTATPVPTTPSSGGGNGGDGGSSTIKVTAATIQRNNKEVTGTVIRSGDQLTVAVTPSNATKTVKWIVNGKVKLEAETYTVEALDVGTVITAEVTGTEKYSNTVTSAATGTVVASVDLANKNLNNAPVVVADNVIYVDEAGNEISLKATDTISFSITASANEVSEKEQENVAAALEKEFADIELDVAALNIKYLAIDAKLLVESEDNTSSEIHPVGTTTLTLSKANLGFGADEDVSPYTFLIGHTNKKGDRENLIGKVVEINGEQYVRVELNGLSIIYIGNIPPLTITFDTDGGSEIAPKKVKLGEITPEVAAPTKNGHFFIGWNVDLNKSPIYMNMTIKALWIEGAYVPEERLTLVDSNGNKVEGYSFNANGVIKVVLSETINYDADLQYTLNIKVAGNAAKYALRDSVEAAASAKVEDAIDINGNIDIPITITNANAKVITGNYSSFIKWFDGDGKAIALEAVTVTVVTDVRAATREQIFNVNRGVGTVEVMLLAKAVEHEDYYSYLNGYLSGDPVWNNYSLNLNASFNKQISVPTGPSIQIDYNNYSGFKLIFTPFAGESYNNMDAKVSAYYWDEDRTRKNIDLDTRLNDKGNLEVITKANKTLKELAGTFDDLILYVTVEVGGRNQQVNVRVNEIANRVDETNGTKEYINTDQWTKVVEALAEYKNVYISYYGEAVTLNKALELKPKQNLYISNSNFTIGSGGELRVVGSATGAGNVHVNGGIIVSNGGKITTNSQLESQRSYYVAGVSSKNTITVAPGGEIAVPEYGYLGIRSEDRLVIKQDGALNVKGNLRINNNTELNGALNIIGANTDYADYYKGRVDLYGDLTINKLLEVKNGAISVSGMTTIQENGELRLTKGNTNLNGKTYNYGKITVQEGDLTLSNVGYAVNNDGIIALAASARLTIPGTTLVNNNIISGSGKITLKEDVNAAANYNNGIDYVIVDGVQSTSNYSRYQFVSDPGATVTGIIYGSRISGTGIVAKQINVVEIKIPE</sequence>
<dbReference type="InterPro" id="IPR013378">
    <property type="entry name" value="InlB-like_B-rpt"/>
</dbReference>
<comment type="subcellular location">
    <subcellularLocation>
        <location evidence="1">Cell envelope</location>
    </subcellularLocation>
</comment>
<dbReference type="PROSITE" id="PS51272">
    <property type="entry name" value="SLH"/>
    <property type="match status" value="3"/>
</dbReference>
<evidence type="ECO:0000259" key="5">
    <source>
        <dbReference type="PROSITE" id="PS51272"/>
    </source>
</evidence>
<dbReference type="OrthoDB" id="2474554at2"/>
<evidence type="ECO:0000256" key="3">
    <source>
        <dbReference type="SAM" id="MobiDB-lite"/>
    </source>
</evidence>
<dbReference type="EMBL" id="AP019400">
    <property type="protein sequence ID" value="BBI35602.1"/>
    <property type="molecule type" value="Genomic_DNA"/>
</dbReference>
<dbReference type="InterPro" id="IPR042229">
    <property type="entry name" value="Listeria/Bacterioides_rpt_sf"/>
</dbReference>
<evidence type="ECO:0000313" key="6">
    <source>
        <dbReference type="EMBL" id="BBI35602.1"/>
    </source>
</evidence>
<keyword evidence="4" id="KW-1133">Transmembrane helix</keyword>
<keyword evidence="4" id="KW-0472">Membrane</keyword>
<feature type="domain" description="SLH" evidence="5">
    <location>
        <begin position="136"/>
        <end position="199"/>
    </location>
</feature>
<gene>
    <name evidence="6" type="ORF">KCTCHS21_50010</name>
</gene>
<feature type="region of interest" description="Disordered" evidence="3">
    <location>
        <begin position="262"/>
        <end position="296"/>
    </location>
</feature>
<evidence type="ECO:0000256" key="1">
    <source>
        <dbReference type="ARBA" id="ARBA00004196"/>
    </source>
</evidence>
<accession>A0A3T1DBX3</accession>
<reference evidence="6 7" key="1">
    <citation type="submission" date="2019-01" db="EMBL/GenBank/DDBJ databases">
        <title>Complete genome sequence of Cohnella hallensis HS21 isolated from Korean fir (Abies koreana) rhizospheric soil.</title>
        <authorList>
            <person name="Jiang L."/>
            <person name="Kang S.W."/>
            <person name="Kim S."/>
            <person name="Jung J."/>
            <person name="Kim C.Y."/>
            <person name="Kim D.H."/>
            <person name="Kim S.W."/>
            <person name="Lee J."/>
        </authorList>
    </citation>
    <scope>NUCLEOTIDE SEQUENCE [LARGE SCALE GENOMIC DNA]</scope>
    <source>
        <strain evidence="6 7">HS21</strain>
    </source>
</reference>
<dbReference type="Gene3D" id="2.60.40.4270">
    <property type="entry name" value="Listeria-Bacteroides repeat domain"/>
    <property type="match status" value="1"/>
</dbReference>
<feature type="domain" description="SLH" evidence="5">
    <location>
        <begin position="203"/>
        <end position="266"/>
    </location>
</feature>
<dbReference type="Proteomes" id="UP000289856">
    <property type="component" value="Chromosome"/>
</dbReference>
<keyword evidence="7" id="KW-1185">Reference proteome</keyword>
<dbReference type="Pfam" id="PF09479">
    <property type="entry name" value="Flg_new"/>
    <property type="match status" value="1"/>
</dbReference>
<feature type="domain" description="SLH" evidence="5">
    <location>
        <begin position="72"/>
        <end position="135"/>
    </location>
</feature>
<organism evidence="6 7">
    <name type="scientific">Cohnella abietis</name>
    <dbReference type="NCBI Taxonomy" id="2507935"/>
    <lineage>
        <taxon>Bacteria</taxon>
        <taxon>Bacillati</taxon>
        <taxon>Bacillota</taxon>
        <taxon>Bacilli</taxon>
        <taxon>Bacillales</taxon>
        <taxon>Paenibacillaceae</taxon>
        <taxon>Cohnella</taxon>
    </lineage>
</organism>
<dbReference type="Gene3D" id="2.160.20.20">
    <property type="match status" value="1"/>
</dbReference>
<dbReference type="PANTHER" id="PTHR43308">
    <property type="entry name" value="OUTER MEMBRANE PROTEIN ALPHA-RELATED"/>
    <property type="match status" value="1"/>
</dbReference>
<feature type="coiled-coil region" evidence="2">
    <location>
        <begin position="436"/>
        <end position="463"/>
    </location>
</feature>
<feature type="compositionally biased region" description="Gly residues" evidence="3">
    <location>
        <begin position="284"/>
        <end position="293"/>
    </location>
</feature>
<evidence type="ECO:0000256" key="2">
    <source>
        <dbReference type="SAM" id="Coils"/>
    </source>
</evidence>
<dbReference type="PANTHER" id="PTHR43308:SF1">
    <property type="entry name" value="OUTER MEMBRANE PROTEIN ALPHA"/>
    <property type="match status" value="1"/>
</dbReference>
<keyword evidence="4" id="KW-0812">Transmembrane</keyword>
<feature type="transmembrane region" description="Helical" evidence="4">
    <location>
        <begin position="52"/>
        <end position="71"/>
    </location>
</feature>
<proteinExistence type="predicted"/>
<dbReference type="InterPro" id="IPR051465">
    <property type="entry name" value="Cell_Envelope_Struct_Comp"/>
</dbReference>
<keyword evidence="2" id="KW-0175">Coiled coil</keyword>
<dbReference type="InterPro" id="IPR012332">
    <property type="entry name" value="Autotransporter_pectin_lyase_C"/>
</dbReference>
<dbReference type="AlphaFoldDB" id="A0A3T1DBX3"/>